<dbReference type="Pfam" id="PF21516">
    <property type="entry name" value="YqeH-like_C"/>
    <property type="match status" value="1"/>
</dbReference>
<dbReference type="InterPro" id="IPR050896">
    <property type="entry name" value="Mito_lipid_metab_GTPase"/>
</dbReference>
<reference evidence="4 5" key="1">
    <citation type="submission" date="2024-01" db="EMBL/GenBank/DDBJ databases">
        <title>The complete chloroplast genome sequence of Lithospermum erythrorhizon: insights into the phylogenetic relationship among Boraginaceae species and the maternal lineages of purple gromwells.</title>
        <authorList>
            <person name="Okada T."/>
            <person name="Watanabe K."/>
        </authorList>
    </citation>
    <scope>NUCLEOTIDE SEQUENCE [LARGE SCALE GENOMIC DNA]</scope>
</reference>
<dbReference type="InterPro" id="IPR048422">
    <property type="entry name" value="NOA1/YqeH-like_C"/>
</dbReference>
<dbReference type="InterPro" id="IPR027417">
    <property type="entry name" value="P-loop_NTPase"/>
</dbReference>
<gene>
    <name evidence="4" type="ORF">LIER_08734</name>
</gene>
<feature type="compositionally biased region" description="Basic and acidic residues" evidence="1">
    <location>
        <begin position="556"/>
        <end position="567"/>
    </location>
</feature>
<dbReference type="Pfam" id="PF01926">
    <property type="entry name" value="MMR_HSR1"/>
    <property type="match status" value="1"/>
</dbReference>
<dbReference type="Proteomes" id="UP001454036">
    <property type="component" value="Unassembled WGS sequence"/>
</dbReference>
<dbReference type="GO" id="GO:0005739">
    <property type="term" value="C:mitochondrion"/>
    <property type="evidence" value="ECO:0007669"/>
    <property type="project" value="TreeGrafter"/>
</dbReference>
<dbReference type="EMBL" id="BAABME010001433">
    <property type="protein sequence ID" value="GAA0149597.1"/>
    <property type="molecule type" value="Genomic_DNA"/>
</dbReference>
<dbReference type="CDD" id="cd01855">
    <property type="entry name" value="YqeH"/>
    <property type="match status" value="1"/>
</dbReference>
<evidence type="ECO:0000313" key="4">
    <source>
        <dbReference type="EMBL" id="GAA0149597.1"/>
    </source>
</evidence>
<feature type="domain" description="NOA1/YqeH-like C-terminal" evidence="3">
    <location>
        <begin position="436"/>
        <end position="534"/>
    </location>
</feature>
<organism evidence="4 5">
    <name type="scientific">Lithospermum erythrorhizon</name>
    <name type="common">Purple gromwell</name>
    <name type="synonym">Lithospermum officinale var. erythrorhizon</name>
    <dbReference type="NCBI Taxonomy" id="34254"/>
    <lineage>
        <taxon>Eukaryota</taxon>
        <taxon>Viridiplantae</taxon>
        <taxon>Streptophyta</taxon>
        <taxon>Embryophyta</taxon>
        <taxon>Tracheophyta</taxon>
        <taxon>Spermatophyta</taxon>
        <taxon>Magnoliopsida</taxon>
        <taxon>eudicotyledons</taxon>
        <taxon>Gunneridae</taxon>
        <taxon>Pentapetalae</taxon>
        <taxon>asterids</taxon>
        <taxon>lamiids</taxon>
        <taxon>Boraginales</taxon>
        <taxon>Boraginaceae</taxon>
        <taxon>Boraginoideae</taxon>
        <taxon>Lithospermeae</taxon>
        <taxon>Lithospermum</taxon>
    </lineage>
</organism>
<evidence type="ECO:0000256" key="1">
    <source>
        <dbReference type="SAM" id="MobiDB-lite"/>
    </source>
</evidence>
<name>A0AAV3PF86_LITER</name>
<dbReference type="InterPro" id="IPR006073">
    <property type="entry name" value="GTP-bd"/>
</dbReference>
<accession>A0AAV3PF86</accession>
<comment type="caution">
    <text evidence="4">The sequence shown here is derived from an EMBL/GenBank/DDBJ whole genome shotgun (WGS) entry which is preliminary data.</text>
</comment>
<dbReference type="PANTHER" id="PTHR46434">
    <property type="entry name" value="GENETIC INTERACTOR OF PROHIBITINS 3, MITOCHONDRIAL"/>
    <property type="match status" value="1"/>
</dbReference>
<dbReference type="AlphaFoldDB" id="A0AAV3PF86"/>
<dbReference type="Gene3D" id="3.40.50.300">
    <property type="entry name" value="P-loop containing nucleotide triphosphate hydrolases"/>
    <property type="match status" value="1"/>
</dbReference>
<keyword evidence="5" id="KW-1185">Reference proteome</keyword>
<evidence type="ECO:0000259" key="2">
    <source>
        <dbReference type="Pfam" id="PF01926"/>
    </source>
</evidence>
<protein>
    <recommendedName>
        <fullName evidence="6">G domain-containing protein</fullName>
    </recommendedName>
</protein>
<evidence type="ECO:0008006" key="6">
    <source>
        <dbReference type="Google" id="ProtNLM"/>
    </source>
</evidence>
<feature type="region of interest" description="Disordered" evidence="1">
    <location>
        <begin position="556"/>
        <end position="584"/>
    </location>
</feature>
<proteinExistence type="predicted"/>
<feature type="domain" description="G" evidence="2">
    <location>
        <begin position="320"/>
        <end position="391"/>
    </location>
</feature>
<evidence type="ECO:0000313" key="5">
    <source>
        <dbReference type="Proteomes" id="UP001454036"/>
    </source>
</evidence>
<dbReference type="PANTHER" id="PTHR46434:SF1">
    <property type="entry name" value="GENETIC INTERACTOR OF PROHIBITINS 3, MITOCHONDRIAL"/>
    <property type="match status" value="1"/>
</dbReference>
<sequence>MIARNLLPTKLKKLLCQISVSTYAYTTKSISNPIAPILETSIEFENHNPKTSPFLFSSRHFSTKSHRVSPLTRDGNYDDKTSQIIQICPGCGVHMQESDITQPGHFIRPSTKKPDYNLSINRNPVAEEFEVSDSFKKGLFTELVESENLKHDDVMKQKEFPEKPVVCTRCHTLRNYGRVKDPSVENLLPSFDFDHTVGRRLMSINVARTVVLMIVDVSDFDGSFPRTVASLVARTVDENSWAWKSGKSGNVPRVVLVVTKIDLLPSSISPSRLEHWVRTRARVGGVGKLTSVHLVSAVKDWGVKNLFDDVVGLAGPRGHVWAVGAQNAGKSTLINAIGKCVGGKLTHLTEAPVPGTTLGIVRVEGVLPRNAKLFDTPGLVHPYQIPSRLNREEQKLVHISKELKPRTYRIKAGYSIHIGGLVRLDLEELSVDSAYITVWASPFLPLHMGKTEHVSTMIEDHFGRQLQPPIGEERVHELGCWVKKECHVTGHWWDYSSEDIAIAGLGWFAIGLKGEAVLGVWTYEGIDVIVRNSVLPQRSHNFEVAGFTTSKIVSQADRKLNKNQRKEEKKKKKKNDSSTPSITTDAVLQRLDASSVSAEMDATRTIEQT</sequence>
<dbReference type="GO" id="GO:0005525">
    <property type="term" value="F:GTP binding"/>
    <property type="evidence" value="ECO:0007669"/>
    <property type="project" value="InterPro"/>
</dbReference>
<dbReference type="SUPFAM" id="SSF52540">
    <property type="entry name" value="P-loop containing nucleoside triphosphate hydrolases"/>
    <property type="match status" value="1"/>
</dbReference>
<evidence type="ECO:0000259" key="3">
    <source>
        <dbReference type="Pfam" id="PF21516"/>
    </source>
</evidence>